<reference evidence="2" key="1">
    <citation type="journal article" date="2022" name="Nat. Commun.">
        <title>Chromosome evolution and the genetic basis of agronomically important traits in greater yam.</title>
        <authorList>
            <person name="Bredeson J.V."/>
            <person name="Lyons J.B."/>
            <person name="Oniyinde I.O."/>
            <person name="Okereke N.R."/>
            <person name="Kolade O."/>
            <person name="Nnabue I."/>
            <person name="Nwadili C.O."/>
            <person name="Hribova E."/>
            <person name="Parker M."/>
            <person name="Nwogha J."/>
            <person name="Shu S."/>
            <person name="Carlson J."/>
            <person name="Kariba R."/>
            <person name="Muthemba S."/>
            <person name="Knop K."/>
            <person name="Barton G.J."/>
            <person name="Sherwood A.V."/>
            <person name="Lopez-Montes A."/>
            <person name="Asiedu R."/>
            <person name="Jamnadass R."/>
            <person name="Muchugi A."/>
            <person name="Goodstein D."/>
            <person name="Egesi C.N."/>
            <person name="Featherston J."/>
            <person name="Asfaw A."/>
            <person name="Simpson G.G."/>
            <person name="Dolezel J."/>
            <person name="Hendre P.S."/>
            <person name="Van Deynze A."/>
            <person name="Kumar P.L."/>
            <person name="Obidiegwu J.E."/>
            <person name="Bhattacharjee R."/>
            <person name="Rokhsar D.S."/>
        </authorList>
    </citation>
    <scope>NUCLEOTIDE SEQUENCE [LARGE SCALE GENOMIC DNA]</scope>
    <source>
        <strain evidence="2">cv. TDa95/00328</strain>
    </source>
</reference>
<organism evidence="1 2">
    <name type="scientific">Dioscorea alata</name>
    <name type="common">Purple yam</name>
    <dbReference type="NCBI Taxonomy" id="55571"/>
    <lineage>
        <taxon>Eukaryota</taxon>
        <taxon>Viridiplantae</taxon>
        <taxon>Streptophyta</taxon>
        <taxon>Embryophyta</taxon>
        <taxon>Tracheophyta</taxon>
        <taxon>Spermatophyta</taxon>
        <taxon>Magnoliopsida</taxon>
        <taxon>Liliopsida</taxon>
        <taxon>Dioscoreales</taxon>
        <taxon>Dioscoreaceae</taxon>
        <taxon>Dioscorea</taxon>
    </lineage>
</organism>
<dbReference type="EC" id="2.7.11.1" evidence="1"/>
<keyword evidence="1" id="KW-0723">Serine/threonine-protein kinase</keyword>
<gene>
    <name evidence="1" type="ORF">IHE45_04G006100</name>
</gene>
<evidence type="ECO:0000313" key="1">
    <source>
        <dbReference type="EMBL" id="KAH7684885.1"/>
    </source>
</evidence>
<keyword evidence="1" id="KW-0808">Transferase</keyword>
<keyword evidence="1" id="KW-0418">Kinase</keyword>
<evidence type="ECO:0000313" key="2">
    <source>
        <dbReference type="Proteomes" id="UP000827976"/>
    </source>
</evidence>
<proteinExistence type="predicted"/>
<dbReference type="Proteomes" id="UP000827976">
    <property type="component" value="Chromosome 4"/>
</dbReference>
<protein>
    <submittedName>
        <fullName evidence="1">Non-specific serine/threonine protein kinase protein</fullName>
        <ecNumber evidence="1">2.7.11.1</ecNumber>
    </submittedName>
</protein>
<name>A0ACB7WAT9_DIOAL</name>
<keyword evidence="2" id="KW-1185">Reference proteome</keyword>
<dbReference type="EMBL" id="CM037014">
    <property type="protein sequence ID" value="KAH7684885.1"/>
    <property type="molecule type" value="Genomic_DNA"/>
</dbReference>
<sequence>MKKWKKREEEEVEEKAVVLVAVEGTKEITGHALEWAVRNVVQPQDTLILLALVSFSSLNNQSTVLPHFFSSLFKKWGNGNGVGSSSSSNNNKESSMQELIEIGRVNEKCAEMMNELCLQNNVKHVQILVKLIPQPLFCTVADSAEEHQANWVILDRFVRLKRETESCLKRLDSNIILIDHAIPKILQLKKQVKGIEEVKLERNQSNFDDSLSVTSSQSTESFRSSSTSTVTSLSSNTSERDTSTSSTPRPPYSRPSESQQQQLWVGGISRRTFRDGSKTQQRPSSTLKTRPSVERTSSIRRHISLSIKQPHTPPPLCSVCKHAAPVFGKPPRKFSYEDIQKATNVFSPANYLAEGGFGPVYKGVLEDGQVVAVKKHKKASAQGAAEFCSEVEVLSCAQHRNLVMLVGYCMDKDWLLVYEYACNGSLDKHLYGIHAKEVMPWNHRQKVAVGAARGLRYLHEDCRVGCIIHRDLRPNNILLTHDFEPMVGDFGLARWQANGQSAEETRIVGTFGYLAPEYTQTGQITEKADVYAFGVLLLELISGVKAIDLARGTGQQYLPQWARPLMEMNMIHELIDPRLNGNYVKWEVECMIYASSLCLLSDPEMRPRMSKVLRILEGDMGSKLPAIIPQQHVSMPQFPFPPYHHPPVPLQSSHHPHHSIPIFKPTTRSSHTQIQNYPYAFNEVDMIDQTRNTSIVHNQNENNLKEEYEEYLQGLFDEFLHKARNLSSLSTDDSVTPRARRIY</sequence>
<accession>A0ACB7WAT9</accession>
<comment type="caution">
    <text evidence="1">The sequence shown here is derived from an EMBL/GenBank/DDBJ whole genome shotgun (WGS) entry which is preliminary data.</text>
</comment>